<dbReference type="InterPro" id="IPR050186">
    <property type="entry name" value="TPT_transporter"/>
</dbReference>
<keyword evidence="4 6" id="KW-0472">Membrane</keyword>
<evidence type="ECO:0000256" key="1">
    <source>
        <dbReference type="ARBA" id="ARBA00004141"/>
    </source>
</evidence>
<evidence type="ECO:0000313" key="8">
    <source>
        <dbReference type="EMBL" id="EIM19747.1"/>
    </source>
</evidence>
<dbReference type="KEGG" id="wse:WALSEDRAFT_70411"/>
<evidence type="ECO:0000256" key="3">
    <source>
        <dbReference type="ARBA" id="ARBA00022989"/>
    </source>
</evidence>
<feature type="transmembrane region" description="Helical" evidence="6">
    <location>
        <begin position="221"/>
        <end position="238"/>
    </location>
</feature>
<evidence type="ECO:0000313" key="9">
    <source>
        <dbReference type="Proteomes" id="UP000005242"/>
    </source>
</evidence>
<dbReference type="OMA" id="LFWEVPK"/>
<dbReference type="AlphaFoldDB" id="I4Y705"/>
<dbReference type="GeneID" id="18475730"/>
<dbReference type="InterPro" id="IPR004853">
    <property type="entry name" value="Sugar_P_trans_dom"/>
</dbReference>
<comment type="subcellular location">
    <subcellularLocation>
        <location evidence="1">Membrane</location>
        <topology evidence="1">Multi-pass membrane protein</topology>
    </subcellularLocation>
</comment>
<evidence type="ECO:0000256" key="4">
    <source>
        <dbReference type="ARBA" id="ARBA00023136"/>
    </source>
</evidence>
<feature type="transmembrane region" description="Helical" evidence="6">
    <location>
        <begin position="66"/>
        <end position="88"/>
    </location>
</feature>
<name>I4Y705_WALMC</name>
<dbReference type="GO" id="GO:0016020">
    <property type="term" value="C:membrane"/>
    <property type="evidence" value="ECO:0007669"/>
    <property type="project" value="UniProtKB-SubCell"/>
</dbReference>
<dbReference type="EMBL" id="JH668246">
    <property type="protein sequence ID" value="EIM19747.1"/>
    <property type="molecule type" value="Genomic_DNA"/>
</dbReference>
<accession>I4Y705</accession>
<dbReference type="Proteomes" id="UP000005242">
    <property type="component" value="Unassembled WGS sequence"/>
</dbReference>
<protein>
    <submittedName>
        <fullName evidence="8">TPT-domain-containing protein</fullName>
    </submittedName>
</protein>
<evidence type="ECO:0000259" key="7">
    <source>
        <dbReference type="Pfam" id="PF03151"/>
    </source>
</evidence>
<dbReference type="Pfam" id="PF03151">
    <property type="entry name" value="TPT"/>
    <property type="match status" value="1"/>
</dbReference>
<sequence length="328" mass="35544">MSSNQDQIEIKTLESERRSSPPPAPQPTNSHKPKLSPYVIIPIWIALSSSVILYNKAILSSFKFEYPIFLVTFHLTVSTIGTRVLARFTNLLPDLKDVNMTRDTWVKRILPIGVFFSGSLIFSNMAYLYLSVSFIQMLKAFTPVAILVVSSAFGLSSMDKKTFGIVSLISTGVCVASFGEVFWDTTGFTVQVIAILLEASRLVMIQLILTNLKMSPLTSMYFFAPVCAIINACILPFTEGWAPFLQLKDLGVFVLATNAAVAFGLNVAAVFLIGAASSLVLTLAGIGKDLLLIAGSAIIFGGYPTALQLFGYSIALGGLVLFKTQGKK</sequence>
<feature type="domain" description="Sugar phosphate transporter" evidence="7">
    <location>
        <begin position="41"/>
        <end position="322"/>
    </location>
</feature>
<dbReference type="OrthoDB" id="6418713at2759"/>
<gene>
    <name evidence="8" type="ORF">WALSEDRAFT_70411</name>
</gene>
<feature type="transmembrane region" description="Helical" evidence="6">
    <location>
        <begin position="109"/>
        <end position="130"/>
    </location>
</feature>
<feature type="transmembrane region" description="Helical" evidence="6">
    <location>
        <begin position="136"/>
        <end position="155"/>
    </location>
</feature>
<dbReference type="eggNOG" id="KOG1441">
    <property type="taxonomic scope" value="Eukaryota"/>
</dbReference>
<feature type="region of interest" description="Disordered" evidence="5">
    <location>
        <begin position="1"/>
        <end position="32"/>
    </location>
</feature>
<feature type="transmembrane region" description="Helical" evidence="6">
    <location>
        <begin position="35"/>
        <end position="54"/>
    </location>
</feature>
<evidence type="ECO:0000256" key="5">
    <source>
        <dbReference type="SAM" id="MobiDB-lite"/>
    </source>
</evidence>
<dbReference type="HOGENOM" id="CLU_022332_0_0_1"/>
<organism evidence="8 9">
    <name type="scientific">Wallemia mellicola (strain ATCC MYA-4683 / CBS 633.66)</name>
    <name type="common">Wallemia sebi (CBS 633.66)</name>
    <dbReference type="NCBI Taxonomy" id="671144"/>
    <lineage>
        <taxon>Eukaryota</taxon>
        <taxon>Fungi</taxon>
        <taxon>Dikarya</taxon>
        <taxon>Basidiomycota</taxon>
        <taxon>Wallemiomycotina</taxon>
        <taxon>Wallemiomycetes</taxon>
        <taxon>Wallemiales</taxon>
        <taxon>Wallemiaceae</taxon>
        <taxon>Wallemia</taxon>
    </lineage>
</organism>
<reference evidence="8 9" key="1">
    <citation type="journal article" date="2012" name="Fungal Genet. Biol.">
        <title>The genome of the xerotolerant mold Wallemia sebi reveals adaptations to osmotic stress and suggests cryptic sexual reproduction.</title>
        <authorList>
            <person name="Padamsee M."/>
            <person name="Kumar T.K.A."/>
            <person name="Riley R."/>
            <person name="Binder M."/>
            <person name="Boyd A."/>
            <person name="Calvo A.M."/>
            <person name="Furukawa K."/>
            <person name="Hesse C."/>
            <person name="Hohmann S."/>
            <person name="James T.Y."/>
            <person name="LaButti K."/>
            <person name="Lapidus A."/>
            <person name="Lindquist E."/>
            <person name="Lucas S."/>
            <person name="Miller K."/>
            <person name="Shantappa S."/>
            <person name="Grigoriev I.V."/>
            <person name="Hibbett D.S."/>
            <person name="McLaughlin D.J."/>
            <person name="Spatafora J.W."/>
            <person name="Aime M.C."/>
        </authorList>
    </citation>
    <scope>NUCLEOTIDE SEQUENCE [LARGE SCALE GENOMIC DNA]</scope>
    <source>
        <strain evidence="9">ATCC MYA-4683 / CBS 633.66</strain>
    </source>
</reference>
<evidence type="ECO:0000256" key="6">
    <source>
        <dbReference type="SAM" id="Phobius"/>
    </source>
</evidence>
<evidence type="ECO:0000256" key="2">
    <source>
        <dbReference type="ARBA" id="ARBA00022692"/>
    </source>
</evidence>
<feature type="transmembrane region" description="Helical" evidence="6">
    <location>
        <begin position="188"/>
        <end position="209"/>
    </location>
</feature>
<proteinExistence type="predicted"/>
<feature type="compositionally biased region" description="Basic and acidic residues" evidence="5">
    <location>
        <begin position="8"/>
        <end position="19"/>
    </location>
</feature>
<keyword evidence="2 6" id="KW-0812">Transmembrane</keyword>
<feature type="transmembrane region" description="Helical" evidence="6">
    <location>
        <begin position="162"/>
        <end position="182"/>
    </location>
</feature>
<dbReference type="InParanoid" id="I4Y705"/>
<keyword evidence="3 6" id="KW-1133">Transmembrane helix</keyword>
<dbReference type="PANTHER" id="PTHR11132">
    <property type="entry name" value="SOLUTE CARRIER FAMILY 35"/>
    <property type="match status" value="1"/>
</dbReference>
<dbReference type="RefSeq" id="XP_006960255.1">
    <property type="nucleotide sequence ID" value="XM_006960193.1"/>
</dbReference>
<keyword evidence="9" id="KW-1185">Reference proteome</keyword>
<feature type="transmembrane region" description="Helical" evidence="6">
    <location>
        <begin position="250"/>
        <end position="272"/>
    </location>
</feature>